<feature type="non-terminal residue" evidence="1">
    <location>
        <position position="1"/>
    </location>
</feature>
<dbReference type="OrthoDB" id="10017160at2759"/>
<comment type="caution">
    <text evidence="1">The sequence shown here is derived from an EMBL/GenBank/DDBJ whole genome shotgun (WGS) entry which is preliminary data.</text>
</comment>
<dbReference type="AlphaFoldDB" id="A0A5J4UYC8"/>
<gene>
    <name evidence="1" type="ORF">EZS28_029043</name>
</gene>
<name>A0A5J4UYC8_9EUKA</name>
<reference evidence="1 2" key="1">
    <citation type="submission" date="2019-03" db="EMBL/GenBank/DDBJ databases">
        <title>Single cell metagenomics reveals metabolic interactions within the superorganism composed of flagellate Streblomastix strix and complex community of Bacteroidetes bacteria on its surface.</title>
        <authorList>
            <person name="Treitli S.C."/>
            <person name="Kolisko M."/>
            <person name="Husnik F."/>
            <person name="Keeling P."/>
            <person name="Hampl V."/>
        </authorList>
    </citation>
    <scope>NUCLEOTIDE SEQUENCE [LARGE SCALE GENOMIC DNA]</scope>
    <source>
        <strain evidence="1">ST1C</strain>
    </source>
</reference>
<evidence type="ECO:0000313" key="2">
    <source>
        <dbReference type="Proteomes" id="UP000324800"/>
    </source>
</evidence>
<dbReference type="EMBL" id="SNRW01011234">
    <property type="protein sequence ID" value="KAA6375428.1"/>
    <property type="molecule type" value="Genomic_DNA"/>
</dbReference>
<dbReference type="Proteomes" id="UP000324800">
    <property type="component" value="Unassembled WGS sequence"/>
</dbReference>
<accession>A0A5J4UYC8</accession>
<organism evidence="1 2">
    <name type="scientific">Streblomastix strix</name>
    <dbReference type="NCBI Taxonomy" id="222440"/>
    <lineage>
        <taxon>Eukaryota</taxon>
        <taxon>Metamonada</taxon>
        <taxon>Preaxostyla</taxon>
        <taxon>Oxymonadida</taxon>
        <taxon>Streblomastigidae</taxon>
        <taxon>Streblomastix</taxon>
    </lineage>
</organism>
<protein>
    <submittedName>
        <fullName evidence="1">Uncharacterized protein</fullName>
    </submittedName>
</protein>
<evidence type="ECO:0000313" key="1">
    <source>
        <dbReference type="EMBL" id="KAA6375428.1"/>
    </source>
</evidence>
<proteinExistence type="predicted"/>
<sequence length="32" mass="3567">TVEMMAQELGCDCGTIKDQLLHELGFIKVSTR</sequence>